<feature type="transmembrane region" description="Helical" evidence="6">
    <location>
        <begin position="48"/>
        <end position="67"/>
    </location>
</feature>
<comment type="subcellular location">
    <subcellularLocation>
        <location evidence="6">Cell membrane</location>
        <topology evidence="6">Multi-pass membrane protein</topology>
    </subcellularLocation>
    <subcellularLocation>
        <location evidence="1">Membrane</location>
        <topology evidence="1">Multi-pass membrane protein</topology>
    </subcellularLocation>
</comment>
<evidence type="ECO:0000256" key="3">
    <source>
        <dbReference type="ARBA" id="ARBA00022692"/>
    </source>
</evidence>
<evidence type="ECO:0000313" key="7">
    <source>
        <dbReference type="EMBL" id="WGW11565.1"/>
    </source>
</evidence>
<accession>A0ABY8QRD6</accession>
<feature type="transmembrane region" description="Helical" evidence="6">
    <location>
        <begin position="79"/>
        <end position="100"/>
    </location>
</feature>
<dbReference type="InterPro" id="IPR051598">
    <property type="entry name" value="TSUP/Inactive_protease-like"/>
</dbReference>
<gene>
    <name evidence="7" type="ORF">LWF01_15950</name>
</gene>
<feature type="transmembrane region" description="Helical" evidence="6">
    <location>
        <begin position="237"/>
        <end position="254"/>
    </location>
</feature>
<feature type="transmembrane region" description="Helical" evidence="6">
    <location>
        <begin position="144"/>
        <end position="171"/>
    </location>
</feature>
<dbReference type="Pfam" id="PF01925">
    <property type="entry name" value="TauE"/>
    <property type="match status" value="1"/>
</dbReference>
<keyword evidence="3 6" id="KW-0812">Transmembrane</keyword>
<dbReference type="EMBL" id="CP090958">
    <property type="protein sequence ID" value="WGW11565.1"/>
    <property type="molecule type" value="Genomic_DNA"/>
</dbReference>
<dbReference type="PANTHER" id="PTHR43701">
    <property type="entry name" value="MEMBRANE TRANSPORTER PROTEIN MJ0441-RELATED"/>
    <property type="match status" value="1"/>
</dbReference>
<evidence type="ECO:0000256" key="1">
    <source>
        <dbReference type="ARBA" id="ARBA00004141"/>
    </source>
</evidence>
<name>A0ABY8QRD6_9MICO</name>
<evidence type="ECO:0000313" key="8">
    <source>
        <dbReference type="Proteomes" id="UP001209083"/>
    </source>
</evidence>
<protein>
    <recommendedName>
        <fullName evidence="6">Probable membrane transporter protein</fullName>
    </recommendedName>
</protein>
<feature type="transmembrane region" description="Helical" evidence="6">
    <location>
        <begin position="207"/>
        <end position="225"/>
    </location>
</feature>
<comment type="similarity">
    <text evidence="2 6">Belongs to the 4-toluene sulfonate uptake permease (TSUP) (TC 2.A.102) family.</text>
</comment>
<reference evidence="7 8" key="1">
    <citation type="submission" date="2023-05" db="EMBL/GenBank/DDBJ databases">
        <title>Lithophilousrod everest ZFBP1038 complete genpme.</title>
        <authorList>
            <person name="Tian M."/>
        </authorList>
    </citation>
    <scope>NUCLEOTIDE SEQUENCE [LARGE SCALE GENOMIC DNA]</scope>
    <source>
        <strain evidence="7 8">ZFBP1038</strain>
    </source>
</reference>
<evidence type="ECO:0000256" key="5">
    <source>
        <dbReference type="ARBA" id="ARBA00023136"/>
    </source>
</evidence>
<evidence type="ECO:0000256" key="2">
    <source>
        <dbReference type="ARBA" id="ARBA00009142"/>
    </source>
</evidence>
<dbReference type="Proteomes" id="UP001209083">
    <property type="component" value="Chromosome"/>
</dbReference>
<dbReference type="InterPro" id="IPR002781">
    <property type="entry name" value="TM_pro_TauE-like"/>
</dbReference>
<keyword evidence="4 6" id="KW-1133">Transmembrane helix</keyword>
<evidence type="ECO:0000256" key="6">
    <source>
        <dbReference type="RuleBase" id="RU363041"/>
    </source>
</evidence>
<dbReference type="RefSeq" id="WP_349638355.1">
    <property type="nucleotide sequence ID" value="NZ_CP090958.1"/>
</dbReference>
<sequence>MTDPIVALVLLASFGLIAGIGITAVGPGGVLATVGLFLFTDLPPATVAGTAIVTHIATGSLGTFAYFRSGHLREANTRRIALILAGTALIGTPVGVLVNFVVPSKLFGILLGLFLTFIAVLTWLRHRNSSAEAQGHPRHSMSLLIGGGIAVAVASGMFGVGGPLLTVPLLVAIGTPMLPALAAAQAQSVIISGVGTVGYLSQGSIDWPLAIVVGVPELCGVLIGWKIARAVSPDQLRRVMIATLLAVVPFLAFHG</sequence>
<keyword evidence="6" id="KW-1003">Cell membrane</keyword>
<proteinExistence type="inferred from homology"/>
<keyword evidence="8" id="KW-1185">Reference proteome</keyword>
<dbReference type="PANTHER" id="PTHR43701:SF2">
    <property type="entry name" value="MEMBRANE TRANSPORTER PROTEIN YJNA-RELATED"/>
    <property type="match status" value="1"/>
</dbReference>
<organism evidence="7 8">
    <name type="scientific">Saxibacter everestensis</name>
    <dbReference type="NCBI Taxonomy" id="2909229"/>
    <lineage>
        <taxon>Bacteria</taxon>
        <taxon>Bacillati</taxon>
        <taxon>Actinomycetota</taxon>
        <taxon>Actinomycetes</taxon>
        <taxon>Micrococcales</taxon>
        <taxon>Brevibacteriaceae</taxon>
        <taxon>Saxibacter</taxon>
    </lineage>
</organism>
<evidence type="ECO:0000256" key="4">
    <source>
        <dbReference type="ARBA" id="ARBA00022989"/>
    </source>
</evidence>
<keyword evidence="5 6" id="KW-0472">Membrane</keyword>
<feature type="transmembrane region" description="Helical" evidence="6">
    <location>
        <begin position="106"/>
        <end position="124"/>
    </location>
</feature>